<dbReference type="Proteomes" id="UP001432128">
    <property type="component" value="Chromosome"/>
</dbReference>
<dbReference type="PANTHER" id="PTHR34069">
    <property type="entry name" value="3-OXOACYL-[ACYL-CARRIER-PROTEIN] SYNTHASE 3"/>
    <property type="match status" value="1"/>
</dbReference>
<evidence type="ECO:0000256" key="3">
    <source>
        <dbReference type="SAM" id="MobiDB-lite"/>
    </source>
</evidence>
<proteinExistence type="predicted"/>
<dbReference type="RefSeq" id="WP_328856387.1">
    <property type="nucleotide sequence ID" value="NZ_CP108021.1"/>
</dbReference>
<evidence type="ECO:0000313" key="7">
    <source>
        <dbReference type="Proteomes" id="UP001432128"/>
    </source>
</evidence>
<evidence type="ECO:0000259" key="4">
    <source>
        <dbReference type="Pfam" id="PF08541"/>
    </source>
</evidence>
<dbReference type="GO" id="GO:0006633">
    <property type="term" value="P:fatty acid biosynthetic process"/>
    <property type="evidence" value="ECO:0007669"/>
    <property type="project" value="InterPro"/>
</dbReference>
<dbReference type="SUPFAM" id="SSF53901">
    <property type="entry name" value="Thiolase-like"/>
    <property type="match status" value="1"/>
</dbReference>
<evidence type="ECO:0000256" key="1">
    <source>
        <dbReference type="ARBA" id="ARBA00022679"/>
    </source>
</evidence>
<keyword evidence="1" id="KW-0808">Transferase</keyword>
<evidence type="ECO:0000313" key="6">
    <source>
        <dbReference type="EMBL" id="WUM18803.1"/>
    </source>
</evidence>
<protein>
    <submittedName>
        <fullName evidence="6">Ketoacyl-ACP synthase III</fullName>
    </submittedName>
</protein>
<keyword evidence="7" id="KW-1185">Reference proteome</keyword>
<dbReference type="GO" id="GO:0004315">
    <property type="term" value="F:3-oxoacyl-[acyl-carrier-protein] synthase activity"/>
    <property type="evidence" value="ECO:0007669"/>
    <property type="project" value="InterPro"/>
</dbReference>
<dbReference type="GO" id="GO:0044550">
    <property type="term" value="P:secondary metabolite biosynthetic process"/>
    <property type="evidence" value="ECO:0007669"/>
    <property type="project" value="TreeGrafter"/>
</dbReference>
<dbReference type="CDD" id="cd00830">
    <property type="entry name" value="KAS_III"/>
    <property type="match status" value="1"/>
</dbReference>
<feature type="compositionally biased region" description="Polar residues" evidence="3">
    <location>
        <begin position="1"/>
        <end position="15"/>
    </location>
</feature>
<dbReference type="AlphaFoldDB" id="A0AAU4JYA5"/>
<dbReference type="Pfam" id="PF08541">
    <property type="entry name" value="ACP_syn_III_C"/>
    <property type="match status" value="1"/>
</dbReference>
<dbReference type="KEGG" id="whr:OG579_13800"/>
<name>A0AAU4JYA5_9NOCA</name>
<dbReference type="InterPro" id="IPR013747">
    <property type="entry name" value="ACP_syn_III_C"/>
</dbReference>
<keyword evidence="2" id="KW-0012">Acyltransferase</keyword>
<sequence length="389" mass="40414">MKDVAWSTTRPSRLSSVDHDPAGDPPSVSAAQRQRTNGPRTNWDTTDMTTQQTDVDVVEATARTGGASGLGGYGVLGVGMCLPDTIVSNAEIAADCGADVDWIERRIGVVERRRLPSSDTVADMAATAGAQALDDASVRSGRSFQPGLLIVAVTGGDRVVPAPAFDVHAALHFGLTPALSVDGACAGFAQGMITGLSYSRAGFADTTLVIGANRAAFYADRHDKRIAPLFGDGAGAFLLGPVPTGHGILAWQMFTHSELTSSLYTDRTIQGSTAVEPLQMRGQEVANLFATRLPAFIEQTLADAGLHIADVDRLFVHQGNVRMVEGLASILGLSPEQVPISGRHVGNTASASLPIGVGMSADELTSGDIVVLVTAGAGLNGAVVVMRWT</sequence>
<feature type="compositionally biased region" description="Polar residues" evidence="3">
    <location>
        <begin position="29"/>
        <end position="43"/>
    </location>
</feature>
<feature type="region of interest" description="Disordered" evidence="3">
    <location>
        <begin position="1"/>
        <end position="47"/>
    </location>
</feature>
<dbReference type="EMBL" id="CP108021">
    <property type="protein sequence ID" value="WUM18803.1"/>
    <property type="molecule type" value="Genomic_DNA"/>
</dbReference>
<evidence type="ECO:0000256" key="2">
    <source>
        <dbReference type="ARBA" id="ARBA00023315"/>
    </source>
</evidence>
<dbReference type="InterPro" id="IPR016039">
    <property type="entry name" value="Thiolase-like"/>
</dbReference>
<evidence type="ECO:0000259" key="5">
    <source>
        <dbReference type="Pfam" id="PF08545"/>
    </source>
</evidence>
<organism evidence="6 7">
    <name type="scientific">Williamsia herbipolensis</name>
    <dbReference type="NCBI Taxonomy" id="1603258"/>
    <lineage>
        <taxon>Bacteria</taxon>
        <taxon>Bacillati</taxon>
        <taxon>Actinomycetota</taxon>
        <taxon>Actinomycetes</taxon>
        <taxon>Mycobacteriales</taxon>
        <taxon>Nocardiaceae</taxon>
        <taxon>Williamsia</taxon>
    </lineage>
</organism>
<dbReference type="InterPro" id="IPR013751">
    <property type="entry name" value="ACP_syn_III_N"/>
</dbReference>
<feature type="domain" description="Beta-ketoacyl-[acyl-carrier-protein] synthase III N-terminal" evidence="5">
    <location>
        <begin position="182"/>
        <end position="255"/>
    </location>
</feature>
<dbReference type="Gene3D" id="3.40.47.10">
    <property type="match status" value="1"/>
</dbReference>
<feature type="domain" description="Beta-ketoacyl-[acyl-carrier-protein] synthase III C-terminal" evidence="4">
    <location>
        <begin position="301"/>
        <end position="388"/>
    </location>
</feature>
<dbReference type="Pfam" id="PF08545">
    <property type="entry name" value="ACP_syn_III"/>
    <property type="match status" value="1"/>
</dbReference>
<accession>A0AAU4JYA5</accession>
<dbReference type="PANTHER" id="PTHR34069:SF2">
    <property type="entry name" value="BETA-KETOACYL-[ACYL-CARRIER-PROTEIN] SYNTHASE III"/>
    <property type="match status" value="1"/>
</dbReference>
<gene>
    <name evidence="6" type="ORF">OG579_13800</name>
</gene>
<reference evidence="6 7" key="1">
    <citation type="submission" date="2022-10" db="EMBL/GenBank/DDBJ databases">
        <title>The complete genomes of actinobacterial strains from the NBC collection.</title>
        <authorList>
            <person name="Joergensen T.S."/>
            <person name="Alvarez Arevalo M."/>
            <person name="Sterndorff E.B."/>
            <person name="Faurdal D."/>
            <person name="Vuksanovic O."/>
            <person name="Mourched A.-S."/>
            <person name="Charusanti P."/>
            <person name="Shaw S."/>
            <person name="Blin K."/>
            <person name="Weber T."/>
        </authorList>
    </citation>
    <scope>NUCLEOTIDE SEQUENCE [LARGE SCALE GENOMIC DNA]</scope>
    <source>
        <strain evidence="6 7">NBC_00319</strain>
    </source>
</reference>